<dbReference type="Gene3D" id="3.90.870.10">
    <property type="entry name" value="DHBP synthase"/>
    <property type="match status" value="1"/>
</dbReference>
<accession>A0A2C9JHS2</accession>
<reference evidence="11" key="1">
    <citation type="submission" date="2020-05" db="UniProtKB">
        <authorList>
            <consortium name="EnsemblMetazoa"/>
        </authorList>
    </citation>
    <scope>IDENTIFICATION</scope>
    <source>
        <strain evidence="11">BB02</strain>
    </source>
</reference>
<feature type="compositionally biased region" description="Acidic residues" evidence="8">
    <location>
        <begin position="1003"/>
        <end position="1012"/>
    </location>
</feature>
<dbReference type="GO" id="GO:0005737">
    <property type="term" value="C:cytoplasm"/>
    <property type="evidence" value="ECO:0007669"/>
    <property type="project" value="UniProtKB-SubCell"/>
</dbReference>
<keyword evidence="9" id="KW-0812">Transmembrane</keyword>
<feature type="transmembrane region" description="Helical" evidence="9">
    <location>
        <begin position="255"/>
        <end position="277"/>
    </location>
</feature>
<evidence type="ECO:0000313" key="11">
    <source>
        <dbReference type="EnsemblMetazoa" id="BGLB002699-PC"/>
    </source>
</evidence>
<feature type="region of interest" description="Disordered" evidence="8">
    <location>
        <begin position="941"/>
        <end position="1012"/>
    </location>
</feature>
<evidence type="ECO:0000256" key="5">
    <source>
        <dbReference type="ARBA" id="ARBA00022490"/>
    </source>
</evidence>
<feature type="transmembrane region" description="Helical" evidence="9">
    <location>
        <begin position="103"/>
        <end position="122"/>
    </location>
</feature>
<evidence type="ECO:0000256" key="2">
    <source>
        <dbReference type="ARBA" id="ARBA00007663"/>
    </source>
</evidence>
<dbReference type="AlphaFoldDB" id="A0A2C9JHS2"/>
<evidence type="ECO:0000256" key="1">
    <source>
        <dbReference type="ARBA" id="ARBA00004496"/>
    </source>
</evidence>
<comment type="subcellular location">
    <subcellularLocation>
        <location evidence="1">Cytoplasm</location>
    </subcellularLocation>
</comment>
<keyword evidence="5" id="KW-0963">Cytoplasm</keyword>
<dbReference type="VEuPathDB" id="VectorBase:BGLB002699"/>
<dbReference type="GO" id="GO:0000049">
    <property type="term" value="F:tRNA binding"/>
    <property type="evidence" value="ECO:0007669"/>
    <property type="project" value="TreeGrafter"/>
</dbReference>
<comment type="similarity">
    <text evidence="2">Belongs to the SUA5 family.</text>
</comment>
<dbReference type="EC" id="2.7.7.87" evidence="3"/>
<feature type="transmembrane region" description="Helical" evidence="9">
    <location>
        <begin position="38"/>
        <end position="59"/>
    </location>
</feature>
<protein>
    <recommendedName>
        <fullName evidence="4">Threonylcarbamoyl-AMP synthase</fullName>
        <ecNumber evidence="3">2.7.7.87</ecNumber>
    </recommendedName>
</protein>
<feature type="transmembrane region" description="Helical" evidence="9">
    <location>
        <begin position="499"/>
        <end position="518"/>
    </location>
</feature>
<feature type="transmembrane region" description="Helical" evidence="9">
    <location>
        <begin position="416"/>
        <end position="437"/>
    </location>
</feature>
<dbReference type="SUPFAM" id="SSF55821">
    <property type="entry name" value="YrdC/RibB"/>
    <property type="match status" value="1"/>
</dbReference>
<feature type="transmembrane region" description="Helical" evidence="9">
    <location>
        <begin position="203"/>
        <end position="222"/>
    </location>
</feature>
<feature type="transmembrane region" description="Helical" evidence="9">
    <location>
        <begin position="283"/>
        <end position="302"/>
    </location>
</feature>
<dbReference type="GO" id="GO:0006450">
    <property type="term" value="P:regulation of translational fidelity"/>
    <property type="evidence" value="ECO:0007669"/>
    <property type="project" value="TreeGrafter"/>
</dbReference>
<feature type="transmembrane region" description="Helical" evidence="9">
    <location>
        <begin position="443"/>
        <end position="464"/>
    </location>
</feature>
<feature type="compositionally biased region" description="Polar residues" evidence="8">
    <location>
        <begin position="952"/>
        <end position="973"/>
    </location>
</feature>
<feature type="transmembrane region" description="Helical" evidence="9">
    <location>
        <begin position="525"/>
        <end position="545"/>
    </location>
</feature>
<feature type="transmembrane region" description="Helical" evidence="9">
    <location>
        <begin position="332"/>
        <end position="354"/>
    </location>
</feature>
<evidence type="ECO:0000313" key="12">
    <source>
        <dbReference type="Proteomes" id="UP000076420"/>
    </source>
</evidence>
<evidence type="ECO:0000256" key="4">
    <source>
        <dbReference type="ARBA" id="ARBA00015492"/>
    </source>
</evidence>
<dbReference type="InterPro" id="IPR050156">
    <property type="entry name" value="TC-AMP_synthase_SUA5"/>
</dbReference>
<dbReference type="GO" id="GO:0061710">
    <property type="term" value="F:L-threonylcarbamoyladenylate synthase"/>
    <property type="evidence" value="ECO:0007669"/>
    <property type="project" value="UniProtKB-EC"/>
</dbReference>
<evidence type="ECO:0000259" key="10">
    <source>
        <dbReference type="PROSITE" id="PS51163"/>
    </source>
</evidence>
<dbReference type="KEGG" id="bgt:106062405"/>
<dbReference type="EnsemblMetazoa" id="BGLB002699-RC">
    <property type="protein sequence ID" value="BGLB002699-PC"/>
    <property type="gene ID" value="BGLB002699"/>
</dbReference>
<comment type="catalytic activity">
    <reaction evidence="7">
        <text>L-threonine + hydrogencarbonate + ATP = L-threonylcarbamoyladenylate + diphosphate + H2O</text>
        <dbReference type="Rhea" id="RHEA:36407"/>
        <dbReference type="ChEBI" id="CHEBI:15377"/>
        <dbReference type="ChEBI" id="CHEBI:17544"/>
        <dbReference type="ChEBI" id="CHEBI:30616"/>
        <dbReference type="ChEBI" id="CHEBI:33019"/>
        <dbReference type="ChEBI" id="CHEBI:57926"/>
        <dbReference type="ChEBI" id="CHEBI:73682"/>
        <dbReference type="EC" id="2.7.7.87"/>
    </reaction>
</comment>
<keyword evidence="9" id="KW-0472">Membrane</keyword>
<dbReference type="PANTHER" id="PTHR17490">
    <property type="entry name" value="SUA5"/>
    <property type="match status" value="1"/>
</dbReference>
<evidence type="ECO:0000256" key="7">
    <source>
        <dbReference type="ARBA" id="ARBA00048366"/>
    </source>
</evidence>
<keyword evidence="6" id="KW-0808">Transferase</keyword>
<feature type="transmembrane region" description="Helical" evidence="9">
    <location>
        <begin position="129"/>
        <end position="150"/>
    </location>
</feature>
<dbReference type="STRING" id="6526.A0A2C9JHS2"/>
<feature type="transmembrane region" description="Helical" evidence="9">
    <location>
        <begin position="9"/>
        <end position="32"/>
    </location>
</feature>
<dbReference type="OrthoDB" id="3648309at2759"/>
<dbReference type="VEuPathDB" id="VectorBase:BGLAX_047443"/>
<feature type="region of interest" description="Disordered" evidence="8">
    <location>
        <begin position="866"/>
        <end position="894"/>
    </location>
</feature>
<feature type="transmembrane region" description="Helical" evidence="9">
    <location>
        <begin position="309"/>
        <end position="326"/>
    </location>
</feature>
<evidence type="ECO:0000256" key="9">
    <source>
        <dbReference type="SAM" id="Phobius"/>
    </source>
</evidence>
<feature type="transmembrane region" description="Helical" evidence="9">
    <location>
        <begin position="156"/>
        <end position="174"/>
    </location>
</feature>
<feature type="transmembrane region" description="Helical" evidence="9">
    <location>
        <begin position="471"/>
        <end position="487"/>
    </location>
</feature>
<gene>
    <name evidence="11" type="primary">106062405</name>
</gene>
<feature type="transmembrane region" description="Helical" evidence="9">
    <location>
        <begin position="228"/>
        <end position="246"/>
    </location>
</feature>
<dbReference type="PROSITE" id="PS51163">
    <property type="entry name" value="YRDC"/>
    <property type="match status" value="1"/>
</dbReference>
<dbReference type="GO" id="GO:0003725">
    <property type="term" value="F:double-stranded RNA binding"/>
    <property type="evidence" value="ECO:0007669"/>
    <property type="project" value="InterPro"/>
</dbReference>
<feature type="transmembrane region" description="Helical" evidence="9">
    <location>
        <begin position="71"/>
        <end position="91"/>
    </location>
</feature>
<feature type="transmembrane region" description="Helical" evidence="9">
    <location>
        <begin position="551"/>
        <end position="574"/>
    </location>
</feature>
<sequence length="1012" mass="109719">MASIRPSSALIATLFTHFIIFVVVAVFNFSIVDNALPINFGLGISLMVLSLTALLLVVTSQDPETSLLRSLLMSISGMWTAIGLYHVVQFFTPVVLNDSEALWAGYGTFLLAYLFFIGGALHHKDRFSAILALGMFLSCIFEIASLWRPIRRSAAAYYLLLAAVTFYMTVSKLWHRFRSGESRKVVVGGDPPRPSRDYIPMAHLMNTLAAAVYAGQVTGIYRHASAEFTWVIVGGFYQLVAAVVAVRRNEIYHGLYFIFHATFWITNGFNLTVVFVTGQNVPLTLVAATVIHFIIFAIIALISLTREIYQLPQNLALCVLCVAILVDDNNNGAFLGAMGWILFVFSLYGLAAHISRVKNSGFKLPLGTRLIDPEKVANFFLTKFKFLSSHAKTIDISSSPSKSLFSADFSLGYSRYGGFDIAGFALNAIAAVAILWAPNGLWVLPWAVILGGIAQMIVGSICFAKGLSFESCAFFTFGSLWLIWGPARGLGTLAFDNSAAIITGCVGFLAVGLLLLGLSTIINKAWTLLTFLFNLIIVGQLLNAVSANGSFIYEIVITVLFVVVCMYCFVATALRSVWGKELLPLGKPFLQVSYLHSQGEQAFWADGRRASGVKAIADIMNKGGICGIPTDTVYTLVAACKFPDSVERAYNTKKLAEDRPMSMWISKVEQLEAGRELFGELVWGLMNEIWPSTVSLVVPKGEWLQGLGIGASEKYIGRPDSIACRMPDNTVTSHLIDQTGPIAVTSANPTGEADTTHHLQVLAKLGLENCDGILCSGPSPENMASTVVDCRALSKEGKLAFFRIGVVPRSQVEAMFAKVRLIQEGGVPPTIAARTSVGNGCHLNSAFVDDQNNPMENVPVYDDTVVVNDHHDNDDDNDETGAPPAPSPDNNASFDVSFAESTVEDDAQLINITSLAPPRPIKSITGKMNKVYESLNPLHRRSQKAAGGSGGTALNQSLDSEGDSVSTKSSSAGSDAYEPMQVRRKDSDYNAKVTPAASFNPMFEDDQVQTKL</sequence>
<proteinExistence type="inferred from homology"/>
<dbReference type="PANTHER" id="PTHR17490:SF17">
    <property type="entry name" value="THREONYLCARBAMOYL-AMP SYNTHASE"/>
    <property type="match status" value="1"/>
</dbReference>
<evidence type="ECO:0000256" key="6">
    <source>
        <dbReference type="ARBA" id="ARBA00022679"/>
    </source>
</evidence>
<evidence type="ECO:0000256" key="8">
    <source>
        <dbReference type="SAM" id="MobiDB-lite"/>
    </source>
</evidence>
<dbReference type="InterPro" id="IPR006070">
    <property type="entry name" value="Sua5-like_dom"/>
</dbReference>
<dbReference type="InterPro" id="IPR017945">
    <property type="entry name" value="DHBP_synth_RibB-like_a/b_dom"/>
</dbReference>
<name>A0A2C9JHS2_BIOGL</name>
<dbReference type="Pfam" id="PF01300">
    <property type="entry name" value="Sua5_yciO_yrdC"/>
    <property type="match status" value="1"/>
</dbReference>
<evidence type="ECO:0000256" key="3">
    <source>
        <dbReference type="ARBA" id="ARBA00012584"/>
    </source>
</evidence>
<dbReference type="RefSeq" id="XP_013076133.2">
    <property type="nucleotide sequence ID" value="XM_013220679.2"/>
</dbReference>
<dbReference type="FunFam" id="3.90.870.10:FF:000010">
    <property type="entry name" value="Si:ch211-153b23.4"/>
    <property type="match status" value="1"/>
</dbReference>
<dbReference type="Proteomes" id="UP000076420">
    <property type="component" value="Unassembled WGS sequence"/>
</dbReference>
<dbReference type="RefSeq" id="XP_013076124.2">
    <property type="nucleotide sequence ID" value="XM_013220670.2"/>
</dbReference>
<dbReference type="EnsemblMetazoa" id="BGLB002699-RD">
    <property type="protein sequence ID" value="BGLB002699-PD"/>
    <property type="gene ID" value="BGLB002699"/>
</dbReference>
<organism evidence="11 12">
    <name type="scientific">Biomphalaria glabrata</name>
    <name type="common">Bloodfluke planorb</name>
    <name type="synonym">Freshwater snail</name>
    <dbReference type="NCBI Taxonomy" id="6526"/>
    <lineage>
        <taxon>Eukaryota</taxon>
        <taxon>Metazoa</taxon>
        <taxon>Spiralia</taxon>
        <taxon>Lophotrochozoa</taxon>
        <taxon>Mollusca</taxon>
        <taxon>Gastropoda</taxon>
        <taxon>Heterobranchia</taxon>
        <taxon>Euthyneura</taxon>
        <taxon>Panpulmonata</taxon>
        <taxon>Hygrophila</taxon>
        <taxon>Lymnaeoidea</taxon>
        <taxon>Planorbidae</taxon>
        <taxon>Biomphalaria</taxon>
    </lineage>
</organism>
<feature type="domain" description="YrdC-like" evidence="10">
    <location>
        <begin position="610"/>
        <end position="807"/>
    </location>
</feature>
<keyword evidence="9" id="KW-1133">Transmembrane helix</keyword>
<dbReference type="EnsemblMetazoa" id="BGLB002699-RB">
    <property type="protein sequence ID" value="BGLB002699-PB"/>
    <property type="gene ID" value="BGLB002699"/>
</dbReference>